<evidence type="ECO:0000313" key="2">
    <source>
        <dbReference type="Proteomes" id="UP000003639"/>
    </source>
</evidence>
<dbReference type="STRING" id="411467.BACCAP_02341"/>
<protein>
    <submittedName>
        <fullName evidence="1">Uncharacterized protein</fullName>
    </submittedName>
</protein>
<dbReference type="Proteomes" id="UP000003639">
    <property type="component" value="Unassembled WGS sequence"/>
</dbReference>
<reference evidence="1 2" key="1">
    <citation type="submission" date="2007-04" db="EMBL/GenBank/DDBJ databases">
        <authorList>
            <person name="Fulton L."/>
            <person name="Clifton S."/>
            <person name="Fulton B."/>
            <person name="Xu J."/>
            <person name="Minx P."/>
            <person name="Pepin K.H."/>
            <person name="Johnson M."/>
            <person name="Thiruvilangam P."/>
            <person name="Bhonagiri V."/>
            <person name="Nash W.E."/>
            <person name="Mardis E.R."/>
            <person name="Wilson R.K."/>
        </authorList>
    </citation>
    <scope>NUCLEOTIDE SEQUENCE [LARGE SCALE GENOMIC DNA]</scope>
    <source>
        <strain evidence="1 2">ATCC 29799</strain>
    </source>
</reference>
<comment type="caution">
    <text evidence="1">The sequence shown here is derived from an EMBL/GenBank/DDBJ whole genome shotgun (WGS) entry which is preliminary data.</text>
</comment>
<gene>
    <name evidence="1" type="ORF">BACCAP_02341</name>
</gene>
<evidence type="ECO:0000313" key="1">
    <source>
        <dbReference type="EMBL" id="EDM99841.1"/>
    </source>
</evidence>
<dbReference type="EMBL" id="AAXG02000014">
    <property type="protein sequence ID" value="EDM99841.1"/>
    <property type="molecule type" value="Genomic_DNA"/>
</dbReference>
<proteinExistence type="predicted"/>
<sequence length="38" mass="4420">MDCETMWRLFLATGLPEAYSLYAHLREEAERAEESKTA</sequence>
<name>A6NVU8_9FIRM</name>
<keyword evidence="2" id="KW-1185">Reference proteome</keyword>
<reference evidence="1 2" key="2">
    <citation type="submission" date="2007-06" db="EMBL/GenBank/DDBJ databases">
        <title>Draft genome sequence of Pseudoflavonifractor capillosus ATCC 29799.</title>
        <authorList>
            <person name="Sudarsanam P."/>
            <person name="Ley R."/>
            <person name="Guruge J."/>
            <person name="Turnbaugh P.J."/>
            <person name="Mahowald M."/>
            <person name="Liep D."/>
            <person name="Gordon J."/>
        </authorList>
    </citation>
    <scope>NUCLEOTIDE SEQUENCE [LARGE SCALE GENOMIC DNA]</scope>
    <source>
        <strain evidence="1 2">ATCC 29799</strain>
    </source>
</reference>
<accession>A6NVU8</accession>
<organism evidence="1 2">
    <name type="scientific">Pseudoflavonifractor capillosus ATCC 29799</name>
    <dbReference type="NCBI Taxonomy" id="411467"/>
    <lineage>
        <taxon>Bacteria</taxon>
        <taxon>Bacillati</taxon>
        <taxon>Bacillota</taxon>
        <taxon>Clostridia</taxon>
        <taxon>Eubacteriales</taxon>
        <taxon>Oscillospiraceae</taxon>
        <taxon>Pseudoflavonifractor</taxon>
    </lineage>
</organism>
<dbReference type="AlphaFoldDB" id="A6NVU8"/>